<dbReference type="RefSeq" id="WP_035552367.1">
    <property type="nucleotide sequence ID" value="NZ_AWFH01000023.1"/>
</dbReference>
<evidence type="ECO:0000313" key="5">
    <source>
        <dbReference type="Proteomes" id="UP000259173"/>
    </source>
</evidence>
<accession>A0A059E0I2</accession>
<dbReference type="GeneID" id="92501215"/>
<gene>
    <name evidence="2" type="ORF">DCG65_08910</name>
    <name evidence="3" type="ORF">HY36_05700</name>
</gene>
<feature type="compositionally biased region" description="Basic and acidic residues" evidence="1">
    <location>
        <begin position="38"/>
        <end position="61"/>
    </location>
</feature>
<reference evidence="2 5" key="2">
    <citation type="journal article" date="2018" name="Nat. Biotechnol.">
        <title>A standardized bacterial taxonomy based on genome phylogeny substantially revises the tree of life.</title>
        <authorList>
            <person name="Parks D.H."/>
            <person name="Chuvochina M."/>
            <person name="Waite D.W."/>
            <person name="Rinke C."/>
            <person name="Skarshewski A."/>
            <person name="Chaumeil P.A."/>
            <person name="Hugenholtz P."/>
        </authorList>
    </citation>
    <scope>NUCLEOTIDE SEQUENCE [LARGE SCALE GENOMIC DNA]</scope>
    <source>
        <strain evidence="2">UBA8557</strain>
    </source>
</reference>
<evidence type="ECO:0000256" key="1">
    <source>
        <dbReference type="SAM" id="MobiDB-lite"/>
    </source>
</evidence>
<keyword evidence="4" id="KW-1185">Reference proteome</keyword>
<dbReference type="Proteomes" id="UP000024547">
    <property type="component" value="Unassembled WGS sequence"/>
</dbReference>
<feature type="compositionally biased region" description="Low complexity" evidence="1">
    <location>
        <begin position="97"/>
        <end position="115"/>
    </location>
</feature>
<dbReference type="AlphaFoldDB" id="A0A059E0I2"/>
<evidence type="ECO:0000313" key="2">
    <source>
        <dbReference type="EMBL" id="HAE94667.1"/>
    </source>
</evidence>
<dbReference type="PATRIC" id="fig|1280948.3.peg.2196"/>
<reference evidence="3 4" key="1">
    <citation type="journal article" date="2014" name="Antonie Van Leeuwenhoek">
        <title>Hyphomonas beringensis sp. nov. and Hyphomonas chukchiensis sp. nov., isolated from surface seawater of the Bering Sea and Chukchi Sea.</title>
        <authorList>
            <person name="Li C."/>
            <person name="Lai Q."/>
            <person name="Li G."/>
            <person name="Dong C."/>
            <person name="Wang J."/>
            <person name="Liao Y."/>
            <person name="Shao Z."/>
        </authorList>
    </citation>
    <scope>NUCLEOTIDE SEQUENCE [LARGE SCALE GENOMIC DNA]</scope>
    <source>
        <strain evidence="3 4">22II1-22F38</strain>
    </source>
</reference>
<feature type="region of interest" description="Disordered" evidence="1">
    <location>
        <begin position="1"/>
        <end position="133"/>
    </location>
</feature>
<proteinExistence type="predicted"/>
<organism evidence="3 4">
    <name type="scientific">Hyphomonas atlantica</name>
    <dbReference type="NCBI Taxonomy" id="1280948"/>
    <lineage>
        <taxon>Bacteria</taxon>
        <taxon>Pseudomonadati</taxon>
        <taxon>Pseudomonadota</taxon>
        <taxon>Alphaproteobacteria</taxon>
        <taxon>Hyphomonadales</taxon>
        <taxon>Hyphomonadaceae</taxon>
        <taxon>Hyphomonas</taxon>
    </lineage>
</organism>
<protein>
    <submittedName>
        <fullName evidence="3">Uncharacterized protein</fullName>
    </submittedName>
</protein>
<name>A0A059E0I2_9PROT</name>
<feature type="compositionally biased region" description="Basic and acidic residues" evidence="1">
    <location>
        <begin position="1"/>
        <end position="31"/>
    </location>
</feature>
<dbReference type="EMBL" id="DMBR01000269">
    <property type="protein sequence ID" value="HAE94667.1"/>
    <property type="molecule type" value="Genomic_DNA"/>
</dbReference>
<evidence type="ECO:0000313" key="3">
    <source>
        <dbReference type="EMBL" id="KCZ60474.1"/>
    </source>
</evidence>
<sequence length="133" mass="14470">MSKYETDIDPQRRNDLSQQRGEGETPGRDDTNQAGFRETADQPRDGEHGFLRDDGQKDRPDAPGTAAERAQRLDEGNNPVLMPRDGRHPNAPGTLNADTGAEATKAGAKTPAPDTQELEDAYSQNDPGVETKQ</sequence>
<evidence type="ECO:0000313" key="4">
    <source>
        <dbReference type="Proteomes" id="UP000024547"/>
    </source>
</evidence>
<comment type="caution">
    <text evidence="3">The sequence shown here is derived from an EMBL/GenBank/DDBJ whole genome shotgun (WGS) entry which is preliminary data.</text>
</comment>
<dbReference type="OrthoDB" id="7619297at2"/>
<dbReference type="EMBL" id="AWFH01000023">
    <property type="protein sequence ID" value="KCZ60474.1"/>
    <property type="molecule type" value="Genomic_DNA"/>
</dbReference>
<dbReference type="Proteomes" id="UP000259173">
    <property type="component" value="Unassembled WGS sequence"/>
</dbReference>